<dbReference type="Pfam" id="PF05258">
    <property type="entry name" value="DciA"/>
    <property type="match status" value="1"/>
</dbReference>
<proteinExistence type="predicted"/>
<organism evidence="1 2">
    <name type="scientific">Candidatus Doudnabacteria bacterium CG10_big_fil_rev_8_21_14_0_10_41_10</name>
    <dbReference type="NCBI Taxonomy" id="1974551"/>
    <lineage>
        <taxon>Bacteria</taxon>
        <taxon>Candidatus Doudnaibacteriota</taxon>
    </lineage>
</organism>
<gene>
    <name evidence="1" type="ORF">COT91_05345</name>
</gene>
<sequence length="95" mass="11371">MESLKNLIRKKKQQRGLKKPLEIYELFAEWNKKASEVFGNKKINCYPKFLKGKTLYIQVEGGPLASELQLRQREFIKKINDHFEKKMVERIVFKL</sequence>
<accession>A0A2H0VC26</accession>
<protein>
    <recommendedName>
        <fullName evidence="3">DUF721 domain-containing protein</fullName>
    </recommendedName>
</protein>
<reference evidence="2" key="1">
    <citation type="submission" date="2017-09" db="EMBL/GenBank/DDBJ databases">
        <title>Depth-based differentiation of microbial function through sediment-hosted aquifers and enrichment of novel symbionts in the deep terrestrial subsurface.</title>
        <authorList>
            <person name="Probst A.J."/>
            <person name="Ladd B."/>
            <person name="Jarett J.K."/>
            <person name="Geller-Mcgrath D.E."/>
            <person name="Sieber C.M.K."/>
            <person name="Emerson J.B."/>
            <person name="Anantharaman K."/>
            <person name="Thomas B.C."/>
            <person name="Malmstrom R."/>
            <person name="Stieglmeier M."/>
            <person name="Klingl A."/>
            <person name="Woyke T."/>
            <person name="Ryan C.M."/>
            <person name="Banfield J.F."/>
        </authorList>
    </citation>
    <scope>NUCLEOTIDE SEQUENCE [LARGE SCALE GENOMIC DNA]</scope>
</reference>
<dbReference type="InterPro" id="IPR007922">
    <property type="entry name" value="DciA-like"/>
</dbReference>
<dbReference type="AlphaFoldDB" id="A0A2H0VC26"/>
<dbReference type="EMBL" id="PFAJ01000070">
    <property type="protein sequence ID" value="PIR96658.1"/>
    <property type="molecule type" value="Genomic_DNA"/>
</dbReference>
<comment type="caution">
    <text evidence="1">The sequence shown here is derived from an EMBL/GenBank/DDBJ whole genome shotgun (WGS) entry which is preliminary data.</text>
</comment>
<name>A0A2H0VC26_9BACT</name>
<dbReference type="Proteomes" id="UP000230557">
    <property type="component" value="Unassembled WGS sequence"/>
</dbReference>
<evidence type="ECO:0000313" key="2">
    <source>
        <dbReference type="Proteomes" id="UP000230557"/>
    </source>
</evidence>
<evidence type="ECO:0000313" key="1">
    <source>
        <dbReference type="EMBL" id="PIR96658.1"/>
    </source>
</evidence>
<evidence type="ECO:0008006" key="3">
    <source>
        <dbReference type="Google" id="ProtNLM"/>
    </source>
</evidence>